<proteinExistence type="predicted"/>
<dbReference type="AlphaFoldDB" id="A0A165BEH4"/>
<name>A0A165BEH4_EXIGL</name>
<evidence type="ECO:0000313" key="3">
    <source>
        <dbReference type="Proteomes" id="UP000077266"/>
    </source>
</evidence>
<dbReference type="InParanoid" id="A0A165BEH4"/>
<accession>A0A165BEH4</accession>
<protein>
    <submittedName>
        <fullName evidence="2">Uncharacterized protein</fullName>
    </submittedName>
</protein>
<reference evidence="2 3" key="1">
    <citation type="journal article" date="2016" name="Mol. Biol. Evol.">
        <title>Comparative Genomics of Early-Diverging Mushroom-Forming Fungi Provides Insights into the Origins of Lignocellulose Decay Capabilities.</title>
        <authorList>
            <person name="Nagy L.G."/>
            <person name="Riley R."/>
            <person name="Tritt A."/>
            <person name="Adam C."/>
            <person name="Daum C."/>
            <person name="Floudas D."/>
            <person name="Sun H."/>
            <person name="Yadav J.S."/>
            <person name="Pangilinan J."/>
            <person name="Larsson K.H."/>
            <person name="Matsuura K."/>
            <person name="Barry K."/>
            <person name="Labutti K."/>
            <person name="Kuo R."/>
            <person name="Ohm R.A."/>
            <person name="Bhattacharya S.S."/>
            <person name="Shirouzu T."/>
            <person name="Yoshinaga Y."/>
            <person name="Martin F.M."/>
            <person name="Grigoriev I.V."/>
            <person name="Hibbett D.S."/>
        </authorList>
    </citation>
    <scope>NUCLEOTIDE SEQUENCE [LARGE SCALE GENOMIC DNA]</scope>
    <source>
        <strain evidence="2 3">HHB12029</strain>
    </source>
</reference>
<feature type="region of interest" description="Disordered" evidence="1">
    <location>
        <begin position="15"/>
        <end position="50"/>
    </location>
</feature>
<evidence type="ECO:0000256" key="1">
    <source>
        <dbReference type="SAM" id="MobiDB-lite"/>
    </source>
</evidence>
<keyword evidence="3" id="KW-1185">Reference proteome</keyword>
<feature type="compositionally biased region" description="Basic and acidic residues" evidence="1">
    <location>
        <begin position="37"/>
        <end position="46"/>
    </location>
</feature>
<dbReference type="EMBL" id="KV426479">
    <property type="protein sequence ID" value="KZV80456.1"/>
    <property type="molecule type" value="Genomic_DNA"/>
</dbReference>
<gene>
    <name evidence="2" type="ORF">EXIGLDRAFT_732772</name>
</gene>
<dbReference type="Proteomes" id="UP000077266">
    <property type="component" value="Unassembled WGS sequence"/>
</dbReference>
<feature type="compositionally biased region" description="Polar residues" evidence="1">
    <location>
        <begin position="18"/>
        <end position="27"/>
    </location>
</feature>
<evidence type="ECO:0000313" key="2">
    <source>
        <dbReference type="EMBL" id="KZV80456.1"/>
    </source>
</evidence>
<organism evidence="2 3">
    <name type="scientific">Exidia glandulosa HHB12029</name>
    <dbReference type="NCBI Taxonomy" id="1314781"/>
    <lineage>
        <taxon>Eukaryota</taxon>
        <taxon>Fungi</taxon>
        <taxon>Dikarya</taxon>
        <taxon>Basidiomycota</taxon>
        <taxon>Agaricomycotina</taxon>
        <taxon>Agaricomycetes</taxon>
        <taxon>Auriculariales</taxon>
        <taxon>Exidiaceae</taxon>
        <taxon>Exidia</taxon>
    </lineage>
</organism>
<sequence>MVLCGAFGRFFPLGARNRGSSRTTTPMHSADSAPMHSVDEPEKHEPPVAGEGVVCDAEVNEWREGPHLVIERRRSDMDVEVEVIRNAFREEGSGNVARFAGARDKVMRDVHAHLDSLGHRVEGALGIHRSSPTKQ</sequence>